<protein>
    <submittedName>
        <fullName evidence="2">Uncharacterized protein</fullName>
    </submittedName>
</protein>
<feature type="compositionally biased region" description="Basic and acidic residues" evidence="1">
    <location>
        <begin position="20"/>
        <end position="37"/>
    </location>
</feature>
<dbReference type="EMBL" id="JAWJWE010000002">
    <property type="protein sequence ID" value="KAK6643045.1"/>
    <property type="molecule type" value="Genomic_DNA"/>
</dbReference>
<dbReference type="Proteomes" id="UP001372834">
    <property type="component" value="Unassembled WGS sequence"/>
</dbReference>
<dbReference type="AlphaFoldDB" id="A0AAN8XM26"/>
<accession>A0AAN8XM26</accession>
<evidence type="ECO:0000256" key="1">
    <source>
        <dbReference type="SAM" id="MobiDB-lite"/>
    </source>
</evidence>
<comment type="caution">
    <text evidence="2">The sequence shown here is derived from an EMBL/GenBank/DDBJ whole genome shotgun (WGS) entry which is preliminary data.</text>
</comment>
<organism evidence="2 3">
    <name type="scientific">Polyplax serrata</name>
    <name type="common">Common mouse louse</name>
    <dbReference type="NCBI Taxonomy" id="468196"/>
    <lineage>
        <taxon>Eukaryota</taxon>
        <taxon>Metazoa</taxon>
        <taxon>Ecdysozoa</taxon>
        <taxon>Arthropoda</taxon>
        <taxon>Hexapoda</taxon>
        <taxon>Insecta</taxon>
        <taxon>Pterygota</taxon>
        <taxon>Neoptera</taxon>
        <taxon>Paraneoptera</taxon>
        <taxon>Psocodea</taxon>
        <taxon>Troctomorpha</taxon>
        <taxon>Phthiraptera</taxon>
        <taxon>Anoplura</taxon>
        <taxon>Polyplacidae</taxon>
        <taxon>Polyplax</taxon>
    </lineage>
</organism>
<evidence type="ECO:0000313" key="2">
    <source>
        <dbReference type="EMBL" id="KAK6643045.1"/>
    </source>
</evidence>
<feature type="region of interest" description="Disordered" evidence="1">
    <location>
        <begin position="1"/>
        <end position="49"/>
    </location>
</feature>
<gene>
    <name evidence="2" type="ORF">RUM43_004548</name>
</gene>
<evidence type="ECO:0000313" key="3">
    <source>
        <dbReference type="Proteomes" id="UP001372834"/>
    </source>
</evidence>
<proteinExistence type="predicted"/>
<reference evidence="2 3" key="1">
    <citation type="submission" date="2023-10" db="EMBL/GenBank/DDBJ databases">
        <title>Genomes of two closely related lineages of the louse Polyplax serrata with different host specificities.</title>
        <authorList>
            <person name="Martinu J."/>
            <person name="Tarabai H."/>
            <person name="Stefka J."/>
            <person name="Hypsa V."/>
        </authorList>
    </citation>
    <scope>NUCLEOTIDE SEQUENCE [LARGE SCALE GENOMIC DNA]</scope>
    <source>
        <strain evidence="2">HR10_N</strain>
    </source>
</reference>
<name>A0AAN8XM26_POLSC</name>
<sequence>MNENMSKSLKCRKGPGHSVKTTDKKDWALSYKGRDGSGKPGKRRQNGHLITNDEKVQVVEKGFTTALILRGNLLKTTYPLAKTKRQRFLSDVRELNQP</sequence>